<feature type="transmembrane region" description="Helical" evidence="5">
    <location>
        <begin position="9"/>
        <end position="26"/>
    </location>
</feature>
<dbReference type="PANTHER" id="PTHR13778:SF47">
    <property type="entry name" value="LIPOPOLYSACCHARIDE 1,3-GALACTOSYLTRANSFERASE"/>
    <property type="match status" value="1"/>
</dbReference>
<dbReference type="GO" id="GO:0005794">
    <property type="term" value="C:Golgi apparatus"/>
    <property type="evidence" value="ECO:0007669"/>
    <property type="project" value="TreeGrafter"/>
</dbReference>
<dbReference type="EMBL" id="BLXT01004481">
    <property type="protein sequence ID" value="GFO13210.1"/>
    <property type="molecule type" value="Genomic_DNA"/>
</dbReference>
<dbReference type="GO" id="GO:0016757">
    <property type="term" value="F:glycosyltransferase activity"/>
    <property type="evidence" value="ECO:0007669"/>
    <property type="project" value="UniProtKB-KW"/>
</dbReference>
<dbReference type="Gene3D" id="3.90.550.10">
    <property type="entry name" value="Spore Coat Polysaccharide Biosynthesis Protein SpsA, Chain A"/>
    <property type="match status" value="1"/>
</dbReference>
<dbReference type="SUPFAM" id="SSF53448">
    <property type="entry name" value="Nucleotide-diphospho-sugar transferases"/>
    <property type="match status" value="1"/>
</dbReference>
<dbReference type="Pfam" id="PF01501">
    <property type="entry name" value="Glyco_transf_8"/>
    <property type="match status" value="1"/>
</dbReference>
<keyword evidence="2" id="KW-0328">Glycosyltransferase</keyword>
<dbReference type="PANTHER" id="PTHR13778">
    <property type="entry name" value="GLYCOSYLTRANSFERASE 8 DOMAIN-CONTAINING PROTEIN"/>
    <property type="match status" value="1"/>
</dbReference>
<name>A0AAV4AXW5_9GAST</name>
<keyword evidence="7" id="KW-1185">Reference proteome</keyword>
<evidence type="ECO:0000313" key="7">
    <source>
        <dbReference type="Proteomes" id="UP000735302"/>
    </source>
</evidence>
<reference evidence="6 7" key="1">
    <citation type="journal article" date="2021" name="Elife">
        <title>Chloroplast acquisition without the gene transfer in kleptoplastic sea slugs, Plakobranchus ocellatus.</title>
        <authorList>
            <person name="Maeda T."/>
            <person name="Takahashi S."/>
            <person name="Yoshida T."/>
            <person name="Shimamura S."/>
            <person name="Takaki Y."/>
            <person name="Nagai Y."/>
            <person name="Toyoda A."/>
            <person name="Suzuki Y."/>
            <person name="Arimoto A."/>
            <person name="Ishii H."/>
            <person name="Satoh N."/>
            <person name="Nishiyama T."/>
            <person name="Hasebe M."/>
            <person name="Maruyama T."/>
            <person name="Minagawa J."/>
            <person name="Obokata J."/>
            <person name="Shigenobu S."/>
        </authorList>
    </citation>
    <scope>NUCLEOTIDE SEQUENCE [LARGE SCALE GENOMIC DNA]</scope>
</reference>
<sequence length="379" mass="43330">MGILSTRKVGMLLALFWMGTLCYFWLPDHIPDFLDLRTKSTVKSKLDVLPKIHKLNHLPLQVNVKQLNISAGPDALDIVHVCITSDGKTLGGMIALINSILTNTKHHVKFHLVTDDDNADHLGLWIQTSSLKGIDYEVKTFPVSWVTGKIKIRGGRQELGSPLNYARYYLPRLFPDLKERIVFIDDDCIVQGDIMELYKIPIKEGDLAAFSEDCKGMNKRLSRLSNVYAEFLDFKNKHVQEKNIRPGACSFNTGVFVTDLASWHRENITGQLEYWMELNTREEVYGNERGGGGSQPPMMLVFYDRYTPIESLWHVRFLGWTSGTSYSKSFISHAKLLHWNGKFKPWGRVAQHSDVWDKYFVPDPSGKFRPVRRGRGLQA</sequence>
<evidence type="ECO:0000313" key="6">
    <source>
        <dbReference type="EMBL" id="GFO13210.1"/>
    </source>
</evidence>
<gene>
    <name evidence="6" type="ORF">PoB_003971500</name>
</gene>
<keyword evidence="5" id="KW-0472">Membrane</keyword>
<comment type="similarity">
    <text evidence="1">Belongs to the glycosyltransferase 8 family.</text>
</comment>
<keyword evidence="5" id="KW-0812">Transmembrane</keyword>
<dbReference type="AlphaFoldDB" id="A0AAV4AXW5"/>
<evidence type="ECO:0000256" key="3">
    <source>
        <dbReference type="ARBA" id="ARBA00022679"/>
    </source>
</evidence>
<accession>A0AAV4AXW5</accession>
<keyword evidence="5" id="KW-1133">Transmembrane helix</keyword>
<keyword evidence="3" id="KW-0808">Transferase</keyword>
<evidence type="ECO:0000256" key="2">
    <source>
        <dbReference type="ARBA" id="ARBA00022676"/>
    </source>
</evidence>
<keyword evidence="4" id="KW-0479">Metal-binding</keyword>
<dbReference type="InterPro" id="IPR002495">
    <property type="entry name" value="Glyco_trans_8"/>
</dbReference>
<dbReference type="InterPro" id="IPR029044">
    <property type="entry name" value="Nucleotide-diphossugar_trans"/>
</dbReference>
<evidence type="ECO:0000256" key="4">
    <source>
        <dbReference type="ARBA" id="ARBA00022723"/>
    </source>
</evidence>
<dbReference type="GO" id="GO:0046872">
    <property type="term" value="F:metal ion binding"/>
    <property type="evidence" value="ECO:0007669"/>
    <property type="project" value="UniProtKB-KW"/>
</dbReference>
<proteinExistence type="inferred from homology"/>
<evidence type="ECO:0000256" key="1">
    <source>
        <dbReference type="ARBA" id="ARBA00006351"/>
    </source>
</evidence>
<protein>
    <submittedName>
        <fullName evidence="6">Glycosyltransferase 8 domain-containing protein 1-like</fullName>
    </submittedName>
</protein>
<dbReference type="InterPro" id="IPR050748">
    <property type="entry name" value="Glycosyltrans_8_dom-fam"/>
</dbReference>
<dbReference type="Proteomes" id="UP000735302">
    <property type="component" value="Unassembled WGS sequence"/>
</dbReference>
<comment type="caution">
    <text evidence="6">The sequence shown here is derived from an EMBL/GenBank/DDBJ whole genome shotgun (WGS) entry which is preliminary data.</text>
</comment>
<organism evidence="6 7">
    <name type="scientific">Plakobranchus ocellatus</name>
    <dbReference type="NCBI Taxonomy" id="259542"/>
    <lineage>
        <taxon>Eukaryota</taxon>
        <taxon>Metazoa</taxon>
        <taxon>Spiralia</taxon>
        <taxon>Lophotrochozoa</taxon>
        <taxon>Mollusca</taxon>
        <taxon>Gastropoda</taxon>
        <taxon>Heterobranchia</taxon>
        <taxon>Euthyneura</taxon>
        <taxon>Panpulmonata</taxon>
        <taxon>Sacoglossa</taxon>
        <taxon>Placobranchoidea</taxon>
        <taxon>Plakobranchidae</taxon>
        <taxon>Plakobranchus</taxon>
    </lineage>
</organism>
<evidence type="ECO:0000256" key="5">
    <source>
        <dbReference type="SAM" id="Phobius"/>
    </source>
</evidence>